<feature type="transmembrane region" description="Helical" evidence="2">
    <location>
        <begin position="73"/>
        <end position="94"/>
    </location>
</feature>
<keyword evidence="4" id="KW-1185">Reference proteome</keyword>
<feature type="transmembrane region" description="Helical" evidence="2">
    <location>
        <begin position="33"/>
        <end position="53"/>
    </location>
</feature>
<accession>A0A3M2IHK6</accession>
<feature type="region of interest" description="Disordered" evidence="1">
    <location>
        <begin position="203"/>
        <end position="237"/>
    </location>
</feature>
<keyword evidence="2" id="KW-0812">Transmembrane</keyword>
<dbReference type="RefSeq" id="WP_122151402.1">
    <property type="nucleotide sequence ID" value="NZ_RFFI01000242.1"/>
</dbReference>
<keyword evidence="2" id="KW-1133">Transmembrane helix</keyword>
<evidence type="ECO:0000313" key="4">
    <source>
        <dbReference type="Proteomes" id="UP000269289"/>
    </source>
</evidence>
<organism evidence="3 4">
    <name type="scientific">Cellulomonas triticagri</name>
    <dbReference type="NCBI Taxonomy" id="2483352"/>
    <lineage>
        <taxon>Bacteria</taxon>
        <taxon>Bacillati</taxon>
        <taxon>Actinomycetota</taxon>
        <taxon>Actinomycetes</taxon>
        <taxon>Micrococcales</taxon>
        <taxon>Cellulomonadaceae</taxon>
        <taxon>Cellulomonas</taxon>
    </lineage>
</organism>
<evidence type="ECO:0000256" key="2">
    <source>
        <dbReference type="SAM" id="Phobius"/>
    </source>
</evidence>
<evidence type="ECO:0000313" key="3">
    <source>
        <dbReference type="EMBL" id="RMI01332.1"/>
    </source>
</evidence>
<dbReference type="InterPro" id="IPR019051">
    <property type="entry name" value="Trp_biosyn_TM_oprn/chp"/>
</dbReference>
<comment type="caution">
    <text evidence="3">The sequence shown here is derived from an EMBL/GenBank/DDBJ whole genome shotgun (WGS) entry which is preliminary data.</text>
</comment>
<keyword evidence="2" id="KW-0472">Membrane</keyword>
<protein>
    <recommendedName>
        <fullName evidence="5">Trp biosynthesis protein</fullName>
    </recommendedName>
</protein>
<reference evidence="3 4" key="1">
    <citation type="submission" date="2018-10" db="EMBL/GenBank/DDBJ databases">
        <title>Isolation, diversity and antifungal activity of actinobacteria from wheat.</title>
        <authorList>
            <person name="Han C."/>
        </authorList>
    </citation>
    <scope>NUCLEOTIDE SEQUENCE [LARGE SCALE GENOMIC DNA]</scope>
    <source>
        <strain evidence="3 4">NEAU-YY56</strain>
    </source>
</reference>
<sequence length="237" mass="22463">ERDGGAEPLEHGAAGGGTPTGERRSGAAGRGRWVLVLLLLSGVVALSALPVWATGAGATALGEQVPVAVRGTQAAPGVVAGALVLLAAAAALGLVGRFGRWVVVVVVAAAGALVVAAGLAARTSAVTTVERAAAEATGVPSVTGDVEVTAWPVLAAVLGAVVVVAAVALARASRRWAAPSDRHERAGSGSATGAAGAAGITGAAGAGAASGSAGGTAPAVDDERGAWDALSRGDDPT</sequence>
<dbReference type="EMBL" id="RFFI01000242">
    <property type="protein sequence ID" value="RMI01332.1"/>
    <property type="molecule type" value="Genomic_DNA"/>
</dbReference>
<feature type="region of interest" description="Disordered" evidence="1">
    <location>
        <begin position="1"/>
        <end position="26"/>
    </location>
</feature>
<feature type="transmembrane region" description="Helical" evidence="2">
    <location>
        <begin position="150"/>
        <end position="170"/>
    </location>
</feature>
<feature type="transmembrane region" description="Helical" evidence="2">
    <location>
        <begin position="101"/>
        <end position="121"/>
    </location>
</feature>
<feature type="compositionally biased region" description="Low complexity" evidence="1">
    <location>
        <begin position="203"/>
        <end position="217"/>
    </location>
</feature>
<name>A0A3M2IHK6_9CELL</name>
<evidence type="ECO:0000256" key="1">
    <source>
        <dbReference type="SAM" id="MobiDB-lite"/>
    </source>
</evidence>
<feature type="compositionally biased region" description="Basic and acidic residues" evidence="1">
    <location>
        <begin position="221"/>
        <end position="237"/>
    </location>
</feature>
<dbReference type="AlphaFoldDB" id="A0A3M2IHK6"/>
<dbReference type="Pfam" id="PF09534">
    <property type="entry name" value="Trp_oprn_chp"/>
    <property type="match status" value="1"/>
</dbReference>
<feature type="compositionally biased region" description="Basic and acidic residues" evidence="1">
    <location>
        <begin position="1"/>
        <end position="10"/>
    </location>
</feature>
<feature type="non-terminal residue" evidence="3">
    <location>
        <position position="1"/>
    </location>
</feature>
<dbReference type="Proteomes" id="UP000269289">
    <property type="component" value="Unassembled WGS sequence"/>
</dbReference>
<evidence type="ECO:0008006" key="5">
    <source>
        <dbReference type="Google" id="ProtNLM"/>
    </source>
</evidence>
<proteinExistence type="predicted"/>
<gene>
    <name evidence="3" type="ORF">EBM89_20545</name>
</gene>